<evidence type="ECO:0000256" key="1">
    <source>
        <dbReference type="SAM" id="Coils"/>
    </source>
</evidence>
<dbReference type="RefSeq" id="WP_271011736.1">
    <property type="nucleotide sequence ID" value="NZ_JAQIFT010000033.1"/>
</dbReference>
<comment type="caution">
    <text evidence="3">The sequence shown here is derived from an EMBL/GenBank/DDBJ whole genome shotgun (WGS) entry which is preliminary data.</text>
</comment>
<proteinExistence type="predicted"/>
<feature type="coiled-coil region" evidence="1">
    <location>
        <begin position="326"/>
        <end position="377"/>
    </location>
</feature>
<keyword evidence="1" id="KW-0175">Coiled coil</keyword>
<feature type="region of interest" description="Disordered" evidence="2">
    <location>
        <begin position="95"/>
        <end position="153"/>
    </location>
</feature>
<dbReference type="Proteomes" id="UP001169242">
    <property type="component" value="Unassembled WGS sequence"/>
</dbReference>
<dbReference type="EMBL" id="JAQIFT010000033">
    <property type="protein sequence ID" value="MDA3731347.1"/>
    <property type="molecule type" value="Genomic_DNA"/>
</dbReference>
<dbReference type="AlphaFoldDB" id="A0AA42DLL3"/>
<organism evidence="3 4">
    <name type="scientific">Holtiella tumoricola</name>
    <dbReference type="NCBI Taxonomy" id="3018743"/>
    <lineage>
        <taxon>Bacteria</taxon>
        <taxon>Bacillati</taxon>
        <taxon>Bacillota</taxon>
        <taxon>Clostridia</taxon>
        <taxon>Lachnospirales</taxon>
        <taxon>Cellulosilyticaceae</taxon>
        <taxon>Holtiella</taxon>
    </lineage>
</organism>
<evidence type="ECO:0000256" key="2">
    <source>
        <dbReference type="SAM" id="MobiDB-lite"/>
    </source>
</evidence>
<protein>
    <submittedName>
        <fullName evidence="3">Uncharacterized protein</fullName>
    </submittedName>
</protein>
<evidence type="ECO:0000313" key="4">
    <source>
        <dbReference type="Proteomes" id="UP001169242"/>
    </source>
</evidence>
<accession>A0AA42DLL3</accession>
<evidence type="ECO:0000313" key="3">
    <source>
        <dbReference type="EMBL" id="MDA3731347.1"/>
    </source>
</evidence>
<name>A0AA42DLL3_9FIRM</name>
<gene>
    <name evidence="3" type="ORF">PBV87_07625</name>
</gene>
<reference evidence="3" key="1">
    <citation type="journal article" date="2023" name="Int. J. Syst. Evol. Microbiol.">
        <title>&lt;i&gt;Holtiella tumoricola&lt;/i&gt; gen. nov. sp. nov., isolated from a human clinical sample.</title>
        <authorList>
            <person name="Allen-Vercoe E."/>
            <person name="Daigneault M.C."/>
            <person name="Vancuren S.J."/>
            <person name="Cochrane K."/>
            <person name="O'Neal L.L."/>
            <person name="Sankaranarayanan K."/>
            <person name="Lawson P.A."/>
        </authorList>
    </citation>
    <scope>NUCLEOTIDE SEQUENCE</scope>
    <source>
        <strain evidence="3">CC70A</strain>
    </source>
</reference>
<keyword evidence="4" id="KW-1185">Reference proteome</keyword>
<sequence length="571" mass="65337">MSASTVRFTIPKKVKLKSLIVYVANQKELNAWKNSSRMTTLVIKTEKAAEITIGAKDFSKVHLIINAPKATIINYASFKTINAKNAGKWINKIEPPVVDNDSADNEGDSNSEGTKETTDDTSNGGTWGGYIPGPIDSVPPTPIGPSKPTTSEEPVAPDVAYIINYYVDNELQKTIKGSDLKQREILKADLTEYMYNNLIEIDDERTDRTQLIISDNIANNTLDIYYKTKILSSDVENKEDMSDDETNKIKKEIESLLEQSINNRDYRVKLRSAEAKIKLLKGEEVKIFYQKKIAGIRSYRDIIEEYNKLLMEATSDVELIYNDGRLDNIQARIKKIKDTIQENDELNIIIEEKVQEIEEIKILCKNIREALAELQLKDIENDNKITTTGHAYIEILPDDKSDIYRLLTELERKNTNLRKVVDGLGAILEEVKIVKFEEEHNALEYQKDRAKNFINKNSTCKVESLAEFGKALNLAENEPNQNQRSVLIHHTENLEKWYQKTSVECMAEKVIVKNKGISIETLKNLEQVLKESEKNKDLSKEKLEYFTNKLEDLIYEVEKEIYVLEKENPQG</sequence>